<reference evidence="1 2" key="1">
    <citation type="journal article" date="2020" name="Syst. Appl. Microbiol.">
        <title>Alienimonas chondri sp. nov., a novel planctomycete isolated from the biofilm of the red alga Chondrus crispus.</title>
        <authorList>
            <person name="Vitorino I."/>
            <person name="Albuquerque L."/>
            <person name="Wiegand S."/>
            <person name="Kallscheuer N."/>
            <person name="da Costa M.S."/>
            <person name="Lobo-da-Cunha A."/>
            <person name="Jogler C."/>
            <person name="Lage O.M."/>
        </authorList>
    </citation>
    <scope>NUCLEOTIDE SEQUENCE [LARGE SCALE GENOMIC DNA]</scope>
    <source>
        <strain evidence="1 2">LzC2</strain>
    </source>
</reference>
<evidence type="ECO:0000313" key="2">
    <source>
        <dbReference type="Proteomes" id="UP000609651"/>
    </source>
</evidence>
<protein>
    <submittedName>
        <fullName evidence="1">Uncharacterized protein</fullName>
    </submittedName>
</protein>
<evidence type="ECO:0000313" key="1">
    <source>
        <dbReference type="EMBL" id="NNJ26501.1"/>
    </source>
</evidence>
<dbReference type="Proteomes" id="UP000609651">
    <property type="component" value="Unassembled WGS sequence"/>
</dbReference>
<proteinExistence type="predicted"/>
<dbReference type="RefSeq" id="WP_171187609.1">
    <property type="nucleotide sequence ID" value="NZ_WTPX01000081.1"/>
</dbReference>
<comment type="caution">
    <text evidence="1">The sequence shown here is derived from an EMBL/GenBank/DDBJ whole genome shotgun (WGS) entry which is preliminary data.</text>
</comment>
<gene>
    <name evidence="1" type="ORF">LzC2_25890</name>
</gene>
<organism evidence="1 2">
    <name type="scientific">Alienimonas chondri</name>
    <dbReference type="NCBI Taxonomy" id="2681879"/>
    <lineage>
        <taxon>Bacteria</taxon>
        <taxon>Pseudomonadati</taxon>
        <taxon>Planctomycetota</taxon>
        <taxon>Planctomycetia</taxon>
        <taxon>Planctomycetales</taxon>
        <taxon>Planctomycetaceae</taxon>
        <taxon>Alienimonas</taxon>
    </lineage>
</organism>
<name>A0ABX1VET4_9PLAN</name>
<keyword evidence="2" id="KW-1185">Reference proteome</keyword>
<accession>A0ABX1VET4</accession>
<dbReference type="EMBL" id="WTPX01000081">
    <property type="protein sequence ID" value="NNJ26501.1"/>
    <property type="molecule type" value="Genomic_DNA"/>
</dbReference>
<sequence>MNAAELNAVDVEAPFAHSYPTLRPHLVRIVQGLRDDLIALPSDSDEDVILQQFATRIEELNVLDENAGDQHAGVEDIDTLEREALCDALYALGGAVGLDESTDYVDDYRDW</sequence>